<organism evidence="1">
    <name type="scientific">uncultured Alphaproteobacteria bacterium</name>
    <dbReference type="NCBI Taxonomy" id="91750"/>
    <lineage>
        <taxon>Bacteria</taxon>
        <taxon>Pseudomonadati</taxon>
        <taxon>Pseudomonadota</taxon>
        <taxon>Alphaproteobacteria</taxon>
        <taxon>environmental samples</taxon>
    </lineage>
</organism>
<dbReference type="SUPFAM" id="SSF140683">
    <property type="entry name" value="SP0561-like"/>
    <property type="match status" value="1"/>
</dbReference>
<evidence type="ECO:0008006" key="2">
    <source>
        <dbReference type="Google" id="ProtNLM"/>
    </source>
</evidence>
<dbReference type="Gene3D" id="1.10.3910.10">
    <property type="entry name" value="SP0561-like"/>
    <property type="match status" value="1"/>
</dbReference>
<sequence>MPIEPSADAAVDALMSADAAAIPVFIRHRLHCPGCPAAAFHTLADACRAHGVAAGPVLADLAAIRLPPA</sequence>
<dbReference type="EMBL" id="FLUO01000002">
    <property type="protein sequence ID" value="SBW11759.1"/>
    <property type="molecule type" value="Genomic_DNA"/>
</dbReference>
<dbReference type="NCBIfam" id="TIGR03980">
    <property type="entry name" value="prismane_assoc"/>
    <property type="match status" value="1"/>
</dbReference>
<dbReference type="InterPro" id="IPR038062">
    <property type="entry name" value="ScdA-like_N_sf"/>
</dbReference>
<name>A0A212KJF6_9PROT</name>
<evidence type="ECO:0000313" key="1">
    <source>
        <dbReference type="EMBL" id="SBW11759.1"/>
    </source>
</evidence>
<accession>A0A212KJF6</accession>
<proteinExistence type="predicted"/>
<protein>
    <recommendedName>
        <fullName evidence="2">DUF1858 domain-containing protein</fullName>
    </recommendedName>
</protein>
<gene>
    <name evidence="1" type="ORF">KL86APRO_20297</name>
</gene>
<dbReference type="AlphaFoldDB" id="A0A212KJF6"/>
<reference evidence="1" key="1">
    <citation type="submission" date="2016-04" db="EMBL/GenBank/DDBJ databases">
        <authorList>
            <person name="Evans L.H."/>
            <person name="Alamgir A."/>
            <person name="Owens N."/>
            <person name="Weber N.D."/>
            <person name="Virtaneva K."/>
            <person name="Barbian K."/>
            <person name="Babar A."/>
            <person name="Rosenke K."/>
        </authorList>
    </citation>
    <scope>NUCLEOTIDE SEQUENCE</scope>
    <source>
        <strain evidence="1">86</strain>
    </source>
</reference>
<dbReference type="InterPro" id="IPR023883">
    <property type="entry name" value="CHP03980_redox-disulphide"/>
</dbReference>